<dbReference type="Proteomes" id="UP000663843">
    <property type="component" value="Unassembled WGS sequence"/>
</dbReference>
<proteinExistence type="predicted"/>
<dbReference type="AlphaFoldDB" id="A0A8H3D553"/>
<accession>A0A8H3D553</accession>
<comment type="caution">
    <text evidence="2">The sequence shown here is derived from an EMBL/GenBank/DDBJ whole genome shotgun (WGS) entry which is preliminary data.</text>
</comment>
<protein>
    <recommendedName>
        <fullName evidence="4">WW domain-containing protein</fullName>
    </recommendedName>
</protein>
<evidence type="ECO:0000256" key="1">
    <source>
        <dbReference type="SAM" id="MobiDB-lite"/>
    </source>
</evidence>
<sequence>MQEFLSLPYLVECIPSNTRRYNDTSSVRSVPTVIPSALFEPQSFKTKTEIPNPDGWQAYVNPAEGRPYYWSPSLRIFTESNITEEHVLSRLIDRSRAMRPQSKLAKGRNTSSYDGTAKKTDKKAVVNSYQIPPENVAYGSFYQHHKIVFRSLGSYMGR</sequence>
<gene>
    <name evidence="2" type="ORF">RDB_LOCUS158358</name>
</gene>
<evidence type="ECO:0008006" key="4">
    <source>
        <dbReference type="Google" id="ProtNLM"/>
    </source>
</evidence>
<evidence type="ECO:0000313" key="3">
    <source>
        <dbReference type="Proteomes" id="UP000663843"/>
    </source>
</evidence>
<reference evidence="2" key="1">
    <citation type="submission" date="2021-01" db="EMBL/GenBank/DDBJ databases">
        <authorList>
            <person name="Kaushik A."/>
        </authorList>
    </citation>
    <scope>NUCLEOTIDE SEQUENCE</scope>
    <source>
        <strain evidence="2">AG2-2IIIB</strain>
    </source>
</reference>
<evidence type="ECO:0000313" key="2">
    <source>
        <dbReference type="EMBL" id="CAE6515020.1"/>
    </source>
</evidence>
<dbReference type="EMBL" id="CAJMWT010006299">
    <property type="protein sequence ID" value="CAE6515020.1"/>
    <property type="molecule type" value="Genomic_DNA"/>
</dbReference>
<organism evidence="2 3">
    <name type="scientific">Rhizoctonia solani</name>
    <dbReference type="NCBI Taxonomy" id="456999"/>
    <lineage>
        <taxon>Eukaryota</taxon>
        <taxon>Fungi</taxon>
        <taxon>Dikarya</taxon>
        <taxon>Basidiomycota</taxon>
        <taxon>Agaricomycotina</taxon>
        <taxon>Agaricomycetes</taxon>
        <taxon>Cantharellales</taxon>
        <taxon>Ceratobasidiaceae</taxon>
        <taxon>Rhizoctonia</taxon>
    </lineage>
</organism>
<feature type="region of interest" description="Disordered" evidence="1">
    <location>
        <begin position="99"/>
        <end position="119"/>
    </location>
</feature>
<name>A0A8H3D553_9AGAM</name>